<feature type="coiled-coil region" evidence="5">
    <location>
        <begin position="391"/>
        <end position="435"/>
    </location>
</feature>
<dbReference type="GO" id="GO:1990112">
    <property type="term" value="C:RQC complex"/>
    <property type="evidence" value="ECO:0007669"/>
    <property type="project" value="TreeGrafter"/>
</dbReference>
<dbReference type="Gene3D" id="1.10.8.50">
    <property type="match status" value="1"/>
</dbReference>
<evidence type="ECO:0000256" key="4">
    <source>
        <dbReference type="ARBA" id="ARBA00022917"/>
    </source>
</evidence>
<dbReference type="Gene3D" id="2.30.310.10">
    <property type="entry name" value="ibrinogen binding protein from staphylococcus aureus domain"/>
    <property type="match status" value="1"/>
</dbReference>
<dbReference type="Pfam" id="PF05833">
    <property type="entry name" value="NFACT_N"/>
    <property type="match status" value="1"/>
</dbReference>
<protein>
    <recommendedName>
        <fullName evidence="5">Rqc2 homolog RqcH</fullName>
        <shortName evidence="5">RqcH</shortName>
    </recommendedName>
</protein>
<dbReference type="PANTHER" id="PTHR15239">
    <property type="entry name" value="NUCLEAR EXPORT MEDIATOR FACTOR NEMF"/>
    <property type="match status" value="1"/>
</dbReference>
<comment type="caution">
    <text evidence="7">The sequence shown here is derived from an EMBL/GenBank/DDBJ whole genome shotgun (WGS) entry which is preliminary data.</text>
</comment>
<evidence type="ECO:0000256" key="1">
    <source>
        <dbReference type="ARBA" id="ARBA00022555"/>
    </source>
</evidence>
<reference evidence="7 8" key="1">
    <citation type="submission" date="2020-07" db="EMBL/GenBank/DDBJ databases">
        <title>Characterization and genome sequencing of isolate MD1, a novel member within the family Lachnospiraceae.</title>
        <authorList>
            <person name="Rettenmaier R."/>
            <person name="Di Bello L."/>
            <person name="Zinser C."/>
            <person name="Scheitz K."/>
            <person name="Liebl W."/>
            <person name="Zverlov V."/>
        </authorList>
    </citation>
    <scope>NUCLEOTIDE SEQUENCE [LARGE SCALE GENOMIC DNA]</scope>
    <source>
        <strain evidence="7 8">MD1</strain>
    </source>
</reference>
<dbReference type="GO" id="GO:0043023">
    <property type="term" value="F:ribosomal large subunit binding"/>
    <property type="evidence" value="ECO:0007669"/>
    <property type="project" value="UniProtKB-UniRule"/>
</dbReference>
<gene>
    <name evidence="5" type="primary">rqcH</name>
    <name evidence="7" type="ORF">H0486_05525</name>
</gene>
<dbReference type="AlphaFoldDB" id="A0A839JXD5"/>
<dbReference type="GO" id="GO:0000049">
    <property type="term" value="F:tRNA binding"/>
    <property type="evidence" value="ECO:0007669"/>
    <property type="project" value="UniProtKB-UniRule"/>
</dbReference>
<keyword evidence="4 5" id="KW-0648">Protein biosynthesis</keyword>
<dbReference type="PANTHER" id="PTHR15239:SF6">
    <property type="entry name" value="RIBOSOME QUALITY CONTROL COMPLEX SUBUNIT NEMF"/>
    <property type="match status" value="1"/>
</dbReference>
<evidence type="ECO:0000256" key="3">
    <source>
        <dbReference type="ARBA" id="ARBA00022884"/>
    </source>
</evidence>
<dbReference type="Pfam" id="PF05670">
    <property type="entry name" value="NFACT-R_1"/>
    <property type="match status" value="1"/>
</dbReference>
<sequence>MALDGVVIANLVKELQDTLLGGRISKIAQPEKDELLLTIKGQSREQYKLLLSAGAGLPLIYLTEQSKPSPMAAPNFCMLLRKHLNGAKILEISQPGLERIVNFKLEHLDELGDLQVKYLIVELMGKHSNIIFCDENLVILDSIKRINQFVSSVREVLPGRDYFIPATTEKYDPLTITYEVFQSTVLKKPLPIGKALYNTLTGISPLIANELCCRASLDAEEPTEALSEVAGLHLYKTLERLIEDIKDGMFYPNIVSLNGTPVEFSSVTLTCYKSHEVQTFSSISSLLEAYYAAKNSVARIRQKSADLRKVVSNAIDRAAKKYDLQRKQLKDTEKKDKYKVYGELITAYGYECEPGAKVLTALNYYDNKEINIPLDPTMSAMENAKQYFEKYNKLKRTFDALSTQIQETQDELTHLESIKNALDIATDENDLAELKRELTEFGYVKRKFVSGNRQLEKKSSTKKSNGKSKPLHYISSDGYHMYVGKNNFQNDELTFQFADGGDWWFHAKKTAGSHVIVKAGGSELPDRTFEEAARLAAYYSSARDAEKVEVDYTLKKNIKKPSGGKPGFVVYYTNYSLLSPTDITGITQVQ</sequence>
<dbReference type="InterPro" id="IPR043682">
    <property type="entry name" value="RqcH_bacterial"/>
</dbReference>
<keyword evidence="2 5" id="KW-0699">rRNA-binding</keyword>
<comment type="subunit">
    <text evidence="5">Associates with stalled 50S ribosomal subunits. Binds to RqcP.</text>
</comment>
<proteinExistence type="inferred from homology"/>
<accession>A0A839JXD5</accession>
<evidence type="ECO:0000256" key="2">
    <source>
        <dbReference type="ARBA" id="ARBA00022730"/>
    </source>
</evidence>
<evidence type="ECO:0000313" key="8">
    <source>
        <dbReference type="Proteomes" id="UP000574276"/>
    </source>
</evidence>
<evidence type="ECO:0000313" key="7">
    <source>
        <dbReference type="EMBL" id="MBB2182333.1"/>
    </source>
</evidence>
<name>A0A839JXD5_9FIRM</name>
<dbReference type="InterPro" id="IPR051608">
    <property type="entry name" value="RQC_Subunit_NEMF"/>
</dbReference>
<dbReference type="FunFam" id="2.30.310.10:FF:000004">
    <property type="entry name" value="Fibronectin-binding protein A"/>
    <property type="match status" value="1"/>
</dbReference>
<comment type="function">
    <text evidence="5">Key component of the ribosome quality control system (RQC), a ribosome-associated complex that mediates the extraction of incompletely synthesized nascent chains from stalled ribosomes and their subsequent degradation. RqcH recruits Ala-charged tRNA, and with RqcP directs the elongation of stalled nascent chains on 50S ribosomal subunits, leading to non-templated C-terminal alanine extensions (Ala tail). The Ala tail promotes nascent chain degradation. May add between 1 and at least 8 Ala residues. Binds to stalled 50S ribosomal subunits.</text>
</comment>
<dbReference type="GO" id="GO:0019843">
    <property type="term" value="F:rRNA binding"/>
    <property type="evidence" value="ECO:0007669"/>
    <property type="project" value="UniProtKB-UniRule"/>
</dbReference>
<feature type="domain" description="NFACT RNA-binding" evidence="6">
    <location>
        <begin position="470"/>
        <end position="563"/>
    </location>
</feature>
<evidence type="ECO:0000256" key="5">
    <source>
        <dbReference type="HAMAP-Rule" id="MF_00844"/>
    </source>
</evidence>
<keyword evidence="3 5" id="KW-0694">RNA-binding</keyword>
<comment type="similarity">
    <text evidence="5">Belongs to the NEMF family.</text>
</comment>
<keyword evidence="5" id="KW-0175">Coiled coil</keyword>
<organism evidence="7 8">
    <name type="scientific">Variimorphobacter saccharofermentans</name>
    <dbReference type="NCBI Taxonomy" id="2755051"/>
    <lineage>
        <taxon>Bacteria</taxon>
        <taxon>Bacillati</taxon>
        <taxon>Bacillota</taxon>
        <taxon>Clostridia</taxon>
        <taxon>Lachnospirales</taxon>
        <taxon>Lachnospiraceae</taxon>
        <taxon>Variimorphobacter</taxon>
    </lineage>
</organism>
<dbReference type="Proteomes" id="UP000574276">
    <property type="component" value="Unassembled WGS sequence"/>
</dbReference>
<dbReference type="RefSeq" id="WP_228352058.1">
    <property type="nucleotide sequence ID" value="NZ_JACEGA010000001.1"/>
</dbReference>
<dbReference type="HAMAP" id="MF_00844_B">
    <property type="entry name" value="RqcH_B"/>
    <property type="match status" value="1"/>
</dbReference>
<dbReference type="InterPro" id="IPR008532">
    <property type="entry name" value="NFACT_RNA-bd"/>
</dbReference>
<dbReference type="EMBL" id="JACEGA010000001">
    <property type="protein sequence ID" value="MBB2182333.1"/>
    <property type="molecule type" value="Genomic_DNA"/>
</dbReference>
<keyword evidence="8" id="KW-1185">Reference proteome</keyword>
<evidence type="ECO:0000259" key="6">
    <source>
        <dbReference type="Pfam" id="PF05670"/>
    </source>
</evidence>
<dbReference type="GO" id="GO:0072344">
    <property type="term" value="P:rescue of stalled ribosome"/>
    <property type="evidence" value="ECO:0007669"/>
    <property type="project" value="UniProtKB-UniRule"/>
</dbReference>
<keyword evidence="1 5" id="KW-0820">tRNA-binding</keyword>